<dbReference type="Gene3D" id="1.10.150.900">
    <property type="match status" value="1"/>
</dbReference>
<dbReference type="GO" id="GO:0005576">
    <property type="term" value="C:extracellular region"/>
    <property type="evidence" value="ECO:0007669"/>
    <property type="project" value="UniProtKB-ARBA"/>
</dbReference>
<dbReference type="RefSeq" id="WP_058640004.1">
    <property type="nucleotide sequence ID" value="NZ_LDSL01000002.1"/>
</dbReference>
<protein>
    <recommendedName>
        <fullName evidence="6">Peptidase M20 dimerisation domain-containing protein</fullName>
    </recommendedName>
</protein>
<evidence type="ECO:0000313" key="8">
    <source>
        <dbReference type="Proteomes" id="UP000072741"/>
    </source>
</evidence>
<evidence type="ECO:0000256" key="4">
    <source>
        <dbReference type="ARBA" id="ARBA00022801"/>
    </source>
</evidence>
<comment type="caution">
    <text evidence="7">The sequence shown here is derived from an EMBL/GenBank/DDBJ whole genome shotgun (WGS) entry which is preliminary data.</text>
</comment>
<comment type="similarity">
    <text evidence="1">Belongs to the peptidase M20A family.</text>
</comment>
<organism evidence="7 8">
    <name type="scientific">Pseudacidovorax intermedius</name>
    <dbReference type="NCBI Taxonomy" id="433924"/>
    <lineage>
        <taxon>Bacteria</taxon>
        <taxon>Pseudomonadati</taxon>
        <taxon>Pseudomonadota</taxon>
        <taxon>Betaproteobacteria</taxon>
        <taxon>Burkholderiales</taxon>
        <taxon>Comamonadaceae</taxon>
        <taxon>Pseudacidovorax</taxon>
    </lineage>
</organism>
<dbReference type="InterPro" id="IPR047177">
    <property type="entry name" value="Pept_M20A"/>
</dbReference>
<dbReference type="FunFam" id="1.10.150.900:FF:000003">
    <property type="entry name" value="N-fatty-acyl-amino acid synthase/hydrolase PM20D1"/>
    <property type="match status" value="1"/>
</dbReference>
<dbReference type="SUPFAM" id="SSF55031">
    <property type="entry name" value="Bacterial exopeptidase dimerisation domain"/>
    <property type="match status" value="1"/>
</dbReference>
<dbReference type="PATRIC" id="fig|433924.3.peg.2078"/>
<feature type="domain" description="Peptidase M20 dimerisation" evidence="6">
    <location>
        <begin position="239"/>
        <end position="383"/>
    </location>
</feature>
<evidence type="ECO:0000256" key="3">
    <source>
        <dbReference type="ARBA" id="ARBA00022723"/>
    </source>
</evidence>
<dbReference type="EMBL" id="LDSL01000002">
    <property type="protein sequence ID" value="KTT27945.1"/>
    <property type="molecule type" value="Genomic_DNA"/>
</dbReference>
<dbReference type="GO" id="GO:0043604">
    <property type="term" value="P:amide biosynthetic process"/>
    <property type="evidence" value="ECO:0007669"/>
    <property type="project" value="TreeGrafter"/>
</dbReference>
<keyword evidence="4" id="KW-0378">Hydrolase</keyword>
<accession>A0A147HCN0</accession>
<keyword evidence="5" id="KW-0862">Zinc</keyword>
<dbReference type="Gene3D" id="3.30.70.360">
    <property type="match status" value="1"/>
</dbReference>
<evidence type="ECO:0000256" key="2">
    <source>
        <dbReference type="ARBA" id="ARBA00022670"/>
    </source>
</evidence>
<reference evidence="7 8" key="1">
    <citation type="journal article" date="2016" name="Front. Microbiol.">
        <title>Genomic Resource of Rice Seed Associated Bacteria.</title>
        <authorList>
            <person name="Midha S."/>
            <person name="Bansal K."/>
            <person name="Sharma S."/>
            <person name="Kumar N."/>
            <person name="Patil P.P."/>
            <person name="Chaudhry V."/>
            <person name="Patil P.B."/>
        </authorList>
    </citation>
    <scope>NUCLEOTIDE SEQUENCE [LARGE SCALE GENOMIC DNA]</scope>
    <source>
        <strain evidence="7 8">NS331</strain>
    </source>
</reference>
<dbReference type="InterPro" id="IPR036264">
    <property type="entry name" value="Bact_exopeptidase_dim_dom"/>
</dbReference>
<evidence type="ECO:0000256" key="5">
    <source>
        <dbReference type="ARBA" id="ARBA00022833"/>
    </source>
</evidence>
<dbReference type="GO" id="GO:0008233">
    <property type="term" value="F:peptidase activity"/>
    <property type="evidence" value="ECO:0007669"/>
    <property type="project" value="UniProtKB-KW"/>
</dbReference>
<dbReference type="PANTHER" id="PTHR45962:SF1">
    <property type="entry name" value="N-FATTY-ACYL-AMINO ACID SYNTHASE_HYDROLASE PM20D1"/>
    <property type="match status" value="1"/>
</dbReference>
<dbReference type="AlphaFoldDB" id="A0A147HCN0"/>
<dbReference type="Gene3D" id="3.40.630.10">
    <property type="entry name" value="Zn peptidases"/>
    <property type="match status" value="1"/>
</dbReference>
<dbReference type="Pfam" id="PF01546">
    <property type="entry name" value="Peptidase_M20"/>
    <property type="match status" value="1"/>
</dbReference>
<dbReference type="FunFam" id="3.40.630.10:FF:000027">
    <property type="entry name" value="N-fatty-acyl-amino acid synthase/hydrolase PM20D1"/>
    <property type="match status" value="1"/>
</dbReference>
<name>A0A147HCN0_9BURK</name>
<dbReference type="NCBIfam" id="NF006113">
    <property type="entry name" value="PRK08262.1-4"/>
    <property type="match status" value="1"/>
</dbReference>
<dbReference type="CDD" id="cd05674">
    <property type="entry name" value="M20_yscS"/>
    <property type="match status" value="1"/>
</dbReference>
<evidence type="ECO:0000256" key="1">
    <source>
        <dbReference type="ARBA" id="ARBA00006247"/>
    </source>
</evidence>
<dbReference type="InterPro" id="IPR011650">
    <property type="entry name" value="Peptidase_M20_dimer"/>
</dbReference>
<evidence type="ECO:0000259" key="6">
    <source>
        <dbReference type="Pfam" id="PF07687"/>
    </source>
</evidence>
<keyword evidence="8" id="KW-1185">Reference proteome</keyword>
<gene>
    <name evidence="7" type="ORF">NS331_00150</name>
</gene>
<keyword evidence="3" id="KW-0479">Metal-binding</keyword>
<keyword evidence="2" id="KW-0645">Protease</keyword>
<dbReference type="SUPFAM" id="SSF53187">
    <property type="entry name" value="Zn-dependent exopeptidases"/>
    <property type="match status" value="1"/>
</dbReference>
<dbReference type="GO" id="GO:0006520">
    <property type="term" value="P:amino acid metabolic process"/>
    <property type="evidence" value="ECO:0007669"/>
    <property type="project" value="UniProtKB-ARBA"/>
</dbReference>
<dbReference type="OrthoDB" id="3665926at2"/>
<dbReference type="GO" id="GO:0046872">
    <property type="term" value="F:metal ion binding"/>
    <property type="evidence" value="ECO:0007669"/>
    <property type="project" value="UniProtKB-KW"/>
</dbReference>
<dbReference type="GO" id="GO:0043605">
    <property type="term" value="P:amide catabolic process"/>
    <property type="evidence" value="ECO:0007669"/>
    <property type="project" value="TreeGrafter"/>
</dbReference>
<proteinExistence type="inferred from homology"/>
<dbReference type="GO" id="GO:0016811">
    <property type="term" value="F:hydrolase activity, acting on carbon-nitrogen (but not peptide) bonds, in linear amides"/>
    <property type="evidence" value="ECO:0007669"/>
    <property type="project" value="TreeGrafter"/>
</dbReference>
<evidence type="ECO:0000313" key="7">
    <source>
        <dbReference type="EMBL" id="KTT27945.1"/>
    </source>
</evidence>
<dbReference type="PANTHER" id="PTHR45962">
    <property type="entry name" value="N-FATTY-ACYL-AMINO ACID SYNTHASE/HYDROLASE PM20D1"/>
    <property type="match status" value="1"/>
</dbReference>
<dbReference type="Proteomes" id="UP000072741">
    <property type="component" value="Unassembled WGS sequence"/>
</dbReference>
<sequence length="500" mass="53477">MIRRLLLILLAVLVLLAAALGINTWRQGSRQLALAPAPKADVDLASAAQRLAGAVRFRTISAMDGAGESGAEFDRFQAYLAQQFPRVHGALRKEVVGRHALLFTWEGGDPKAPPAALMAHQDVVPIAPGTERAWSVDPFAGEVKDGFIWGRGTMDDKGNLLAQLEAVESLLAAGFQPRQTLYFVMGDDEEVSGLRGAKPIAELLQSRGVQLDWVLDEGLLVLDGVLPGLSKPAALVGLAEKGYATFFLTLDTAPGHSSMPPAHSAIGRMSAALARLEASPMPGAIRGVAGQMFGTLAPEMSPLNRVMLSNLWLTEPLVRGQLEKSLSSNAMLRTTTALTIVRAGNKDNVLPGRAEAAVNFRVLPGDTLASVQAHLKKALADDAIQIRAYPGNAEPSPVSPTDSSGYALIERSIRERFPDAVVAPGLMTAATDSRHFTGISKAVYRFSPIRVSNEDLPRFHGTNERLSIDAYGDMIGFYQQLLRNASQPASVSASIQRKTP</sequence>
<dbReference type="InterPro" id="IPR002933">
    <property type="entry name" value="Peptidase_M20"/>
</dbReference>
<dbReference type="GO" id="GO:0006508">
    <property type="term" value="P:proteolysis"/>
    <property type="evidence" value="ECO:0007669"/>
    <property type="project" value="UniProtKB-KW"/>
</dbReference>
<dbReference type="GO" id="GO:0006629">
    <property type="term" value="P:lipid metabolic process"/>
    <property type="evidence" value="ECO:0007669"/>
    <property type="project" value="UniProtKB-ARBA"/>
</dbReference>
<dbReference type="Pfam" id="PF07687">
    <property type="entry name" value="M20_dimer"/>
    <property type="match status" value="1"/>
</dbReference>